<dbReference type="RefSeq" id="WP_066856088.1">
    <property type="nucleotide sequence ID" value="NZ_JXMS01000020.1"/>
</dbReference>
<dbReference type="AlphaFoldDB" id="A0A1B7XB38"/>
<dbReference type="SUPFAM" id="SSF53067">
    <property type="entry name" value="Actin-like ATPase domain"/>
    <property type="match status" value="1"/>
</dbReference>
<accession>A0A1B7XB38</accession>
<gene>
    <name evidence="1" type="ORF">SP90_11320</name>
</gene>
<evidence type="ECO:0000313" key="1">
    <source>
        <dbReference type="EMBL" id="OBQ46589.1"/>
    </source>
</evidence>
<dbReference type="Pfam" id="PF05137">
    <property type="entry name" value="PilN"/>
    <property type="match status" value="1"/>
</dbReference>
<keyword evidence="2" id="KW-1185">Reference proteome</keyword>
<comment type="caution">
    <text evidence="1">The sequence shown here is derived from an EMBL/GenBank/DDBJ whole genome shotgun (WGS) entry which is preliminary data.</text>
</comment>
<dbReference type="InterPro" id="IPR007813">
    <property type="entry name" value="PilN"/>
</dbReference>
<proteinExistence type="predicted"/>
<dbReference type="PANTHER" id="PTHR32432">
    <property type="entry name" value="CELL DIVISION PROTEIN FTSA-RELATED"/>
    <property type="match status" value="1"/>
</dbReference>
<dbReference type="STRING" id="1560234.SP90_11320"/>
<dbReference type="Gene3D" id="3.30.1490.300">
    <property type="match status" value="1"/>
</dbReference>
<dbReference type="Proteomes" id="UP000091979">
    <property type="component" value="Unassembled WGS sequence"/>
</dbReference>
<protein>
    <recommendedName>
        <fullName evidence="3">GspL periplasmic domain-containing protein</fullName>
    </recommendedName>
</protein>
<evidence type="ECO:0008006" key="3">
    <source>
        <dbReference type="Google" id="ProtNLM"/>
    </source>
</evidence>
<name>A0A1B7XB38_9BACT</name>
<sequence length="519" mass="57548">MHNKLLCITCSENHVSLCHFSGKKGTAVLEDYISFQPTLPLTAQSLATEIADAIDRNDLQAETYHLALNSQFAILRSWVFPFASESKIKQALSFELEQELPFPQEDAITDIQIGAKNAVGRNVISATIHKNFLSAFLSELQEHGIDPARIDLDAFALSNAISHIETKAPTLLLDIDAKRCLLTFTNEGQLVAVSQIPHGLSSIKQQMMRKLKLTEDAFERQLLFTNVAQPAAGESENVVFHHALSESLKRLAKSILLGINTSTASAETIFLSGEISKIQGVDQIFSEILDRSVTSVHKLKDAPVITNLEDKNDWIECLPAYGLMPSAKVSLNMNSQGMNFRKEEFSYHKKQDPITSIAKYATAIALCIMLAWAGSLYAEGQQKEKEVKILTKSIKKAFRTALPDVRGNFGTIQFTSILQTRLKQLKGEDSSTAHKQIAVIELLRALSENTPTGLDVNLEDISIDEKRIGLRGNTDSLNTLEKFRAGLSKSPLLENIEIRGANNQKKQRVRFELSIMRAS</sequence>
<organism evidence="1 2">
    <name type="scientific">Halodesulfovibrio spirochaetisodalis</name>
    <dbReference type="NCBI Taxonomy" id="1560234"/>
    <lineage>
        <taxon>Bacteria</taxon>
        <taxon>Pseudomonadati</taxon>
        <taxon>Thermodesulfobacteriota</taxon>
        <taxon>Desulfovibrionia</taxon>
        <taxon>Desulfovibrionales</taxon>
        <taxon>Desulfovibrionaceae</taxon>
        <taxon>Halodesulfovibrio</taxon>
    </lineage>
</organism>
<dbReference type="PANTHER" id="PTHR32432:SF3">
    <property type="entry name" value="ETHANOLAMINE UTILIZATION PROTEIN EUTJ"/>
    <property type="match status" value="1"/>
</dbReference>
<reference evidence="1 2" key="1">
    <citation type="submission" date="2015-01" db="EMBL/GenBank/DDBJ databases">
        <title>Desulfovibrio sp. JC271 draft genome sequence.</title>
        <authorList>
            <person name="Shivani Y."/>
            <person name="Subhash Y."/>
            <person name="Sasikala C."/>
            <person name="Ramana C.V."/>
        </authorList>
    </citation>
    <scope>NUCLEOTIDE SEQUENCE [LARGE SCALE GENOMIC DNA]</scope>
    <source>
        <strain evidence="1 2">JC271</strain>
    </source>
</reference>
<dbReference type="InterPro" id="IPR050696">
    <property type="entry name" value="FtsA/MreB"/>
</dbReference>
<dbReference type="InterPro" id="IPR005883">
    <property type="entry name" value="PilM"/>
</dbReference>
<dbReference type="Gene3D" id="3.30.420.40">
    <property type="match status" value="2"/>
</dbReference>
<evidence type="ECO:0000313" key="2">
    <source>
        <dbReference type="Proteomes" id="UP000091979"/>
    </source>
</evidence>
<dbReference type="PATRIC" id="fig|1560234.3.peg.1346"/>
<dbReference type="InterPro" id="IPR043129">
    <property type="entry name" value="ATPase_NBD"/>
</dbReference>
<dbReference type="EMBL" id="JXMS01000020">
    <property type="protein sequence ID" value="OBQ46589.1"/>
    <property type="molecule type" value="Genomic_DNA"/>
</dbReference>
<dbReference type="Pfam" id="PF11104">
    <property type="entry name" value="PilM_2"/>
    <property type="match status" value="1"/>
</dbReference>